<organism evidence="2 3">
    <name type="scientific">Eisenbergiella massiliensis</name>
    <dbReference type="NCBI Taxonomy" id="1720294"/>
    <lineage>
        <taxon>Bacteria</taxon>
        <taxon>Bacillati</taxon>
        <taxon>Bacillota</taxon>
        <taxon>Clostridia</taxon>
        <taxon>Lachnospirales</taxon>
        <taxon>Lachnospiraceae</taxon>
        <taxon>Eisenbergiella</taxon>
    </lineage>
</organism>
<proteinExistence type="predicted"/>
<evidence type="ECO:0000313" key="2">
    <source>
        <dbReference type="EMBL" id="RGE60243.1"/>
    </source>
</evidence>
<accession>A0A3E3I4Q0</accession>
<comment type="caution">
    <text evidence="2">The sequence shown here is derived from an EMBL/GenBank/DDBJ whole genome shotgun (WGS) entry which is preliminary data.</text>
</comment>
<evidence type="ECO:0000313" key="3">
    <source>
        <dbReference type="Proteomes" id="UP000260812"/>
    </source>
</evidence>
<dbReference type="EMBL" id="QVLV01000007">
    <property type="protein sequence ID" value="RGE60243.1"/>
    <property type="molecule type" value="Genomic_DNA"/>
</dbReference>
<keyword evidence="1" id="KW-0812">Transmembrane</keyword>
<keyword evidence="1" id="KW-1133">Transmembrane helix</keyword>
<name>A0A3E3I4Q0_9FIRM</name>
<keyword evidence="1" id="KW-0472">Membrane</keyword>
<feature type="transmembrane region" description="Helical" evidence="1">
    <location>
        <begin position="50"/>
        <end position="69"/>
    </location>
</feature>
<dbReference type="AlphaFoldDB" id="A0A3E3I4Q0"/>
<dbReference type="Proteomes" id="UP000260812">
    <property type="component" value="Unassembled WGS sequence"/>
</dbReference>
<evidence type="ECO:0000256" key="1">
    <source>
        <dbReference type="SAM" id="Phobius"/>
    </source>
</evidence>
<protein>
    <submittedName>
        <fullName evidence="2">Uncharacterized protein</fullName>
    </submittedName>
</protein>
<reference evidence="2 3" key="1">
    <citation type="submission" date="2018-08" db="EMBL/GenBank/DDBJ databases">
        <title>A genome reference for cultivated species of the human gut microbiota.</title>
        <authorList>
            <person name="Zou Y."/>
            <person name="Xue W."/>
            <person name="Luo G."/>
        </authorList>
    </citation>
    <scope>NUCLEOTIDE SEQUENCE [LARGE SCALE GENOMIC DNA]</scope>
    <source>
        <strain evidence="2 3">TF05-5AC</strain>
    </source>
</reference>
<keyword evidence="3" id="KW-1185">Reference proteome</keyword>
<gene>
    <name evidence="2" type="ORF">DXC51_11615</name>
</gene>
<sequence length="98" mass="11405">MIDRTCCRSAFCSRSHCSGKFENFSDIWKNCFLQKMMNVRETKIMKNKRAICITIICVLGVVILLLLLFSHLNHGNLYNGNQAIANTEEQRRLHRQSE</sequence>